<dbReference type="Gene3D" id="2.60.120.40">
    <property type="match status" value="1"/>
</dbReference>
<protein>
    <submittedName>
        <fullName evidence="2">Uncharacterized protein</fullName>
    </submittedName>
</protein>
<dbReference type="STRING" id="402734.SAMN05660918_1383"/>
<feature type="signal peptide" evidence="1">
    <location>
        <begin position="1"/>
        <end position="18"/>
    </location>
</feature>
<reference evidence="3" key="1">
    <citation type="submission" date="2016-10" db="EMBL/GenBank/DDBJ databases">
        <authorList>
            <person name="Varghese N."/>
            <person name="Submissions S."/>
        </authorList>
    </citation>
    <scope>NUCLEOTIDE SEQUENCE [LARGE SCALE GENOMIC DNA]</scope>
    <source>
        <strain evidence="3">DSM 17934</strain>
    </source>
</reference>
<evidence type="ECO:0000313" key="2">
    <source>
        <dbReference type="EMBL" id="SEI67799.1"/>
    </source>
</evidence>
<sequence length="221" mass="23809">MKKLLHLSLVFFVTNVFSQVGVGTTTPTADLDVNGTLRVRTSNTTTNNTAAKDSILVTDNLGNVKRISSKTVIESHLKTFVKGAFVSSSDVSLTLLAGTKIIPFDFEEFDLNNEFNTSTSVFTVKQDGIYEINIQIKATSAISVATDFGVVILKNGTIVNRNSFANIGILGINATPPSRSINTLVSLTIGDTISFNVVASLLSLGLIGNREDCYFTIHQVR</sequence>
<organism evidence="2 3">
    <name type="scientific">Flavobacterium terrigena</name>
    <dbReference type="NCBI Taxonomy" id="402734"/>
    <lineage>
        <taxon>Bacteria</taxon>
        <taxon>Pseudomonadati</taxon>
        <taxon>Bacteroidota</taxon>
        <taxon>Flavobacteriia</taxon>
        <taxon>Flavobacteriales</taxon>
        <taxon>Flavobacteriaceae</taxon>
        <taxon>Flavobacterium</taxon>
    </lineage>
</organism>
<dbReference type="InterPro" id="IPR008983">
    <property type="entry name" value="Tumour_necrosis_fac-like_dom"/>
</dbReference>
<dbReference type="EMBL" id="FNYA01000002">
    <property type="protein sequence ID" value="SEI67799.1"/>
    <property type="molecule type" value="Genomic_DNA"/>
</dbReference>
<evidence type="ECO:0000256" key="1">
    <source>
        <dbReference type="SAM" id="SignalP"/>
    </source>
</evidence>
<dbReference type="AlphaFoldDB" id="A0A1H6SIM4"/>
<name>A0A1H6SIM4_9FLAO</name>
<accession>A0A1H6SIM4</accession>
<evidence type="ECO:0000313" key="3">
    <source>
        <dbReference type="Proteomes" id="UP000199702"/>
    </source>
</evidence>
<dbReference type="OrthoDB" id="1345111at2"/>
<dbReference type="Proteomes" id="UP000199702">
    <property type="component" value="Unassembled WGS sequence"/>
</dbReference>
<proteinExistence type="predicted"/>
<gene>
    <name evidence="2" type="ORF">SAMN05660918_1383</name>
</gene>
<keyword evidence="3" id="KW-1185">Reference proteome</keyword>
<feature type="chain" id="PRO_5011462620" evidence="1">
    <location>
        <begin position="19"/>
        <end position="221"/>
    </location>
</feature>
<keyword evidence="1" id="KW-0732">Signal</keyword>
<dbReference type="SUPFAM" id="SSF49842">
    <property type="entry name" value="TNF-like"/>
    <property type="match status" value="1"/>
</dbReference>
<dbReference type="RefSeq" id="WP_091310280.1">
    <property type="nucleotide sequence ID" value="NZ_CBCSJU010000002.1"/>
</dbReference>